<dbReference type="SUPFAM" id="SSF51735">
    <property type="entry name" value="NAD(P)-binding Rossmann-fold domains"/>
    <property type="match status" value="1"/>
</dbReference>
<dbReference type="InterPro" id="IPR001509">
    <property type="entry name" value="Epimerase_deHydtase"/>
</dbReference>
<dbReference type="InterPro" id="IPR013549">
    <property type="entry name" value="DUF1731"/>
</dbReference>
<dbReference type="EMBL" id="CP029463">
    <property type="protein sequence ID" value="AWM14358.1"/>
    <property type="molecule type" value="Genomic_DNA"/>
</dbReference>
<dbReference type="OrthoDB" id="9801773at2"/>
<accession>A0A2U8QW32</accession>
<evidence type="ECO:0000313" key="4">
    <source>
        <dbReference type="EMBL" id="AWM14358.1"/>
    </source>
</evidence>
<feature type="domain" description="NAD-dependent epimerase/dehydratase" evidence="2">
    <location>
        <begin position="3"/>
        <end position="223"/>
    </location>
</feature>
<gene>
    <name evidence="4" type="ORF">DI487_11170</name>
</gene>
<name>A0A2U8QW32_9FLAO</name>
<organism evidence="4 5">
    <name type="scientific">Flavobacterium sediminis</name>
    <dbReference type="NCBI Taxonomy" id="2201181"/>
    <lineage>
        <taxon>Bacteria</taxon>
        <taxon>Pseudomonadati</taxon>
        <taxon>Bacteroidota</taxon>
        <taxon>Flavobacteriia</taxon>
        <taxon>Flavobacteriales</taxon>
        <taxon>Flavobacteriaceae</taxon>
        <taxon>Flavobacterium</taxon>
    </lineage>
</organism>
<evidence type="ECO:0000259" key="2">
    <source>
        <dbReference type="Pfam" id="PF01370"/>
    </source>
</evidence>
<dbReference type="NCBIfam" id="TIGR01777">
    <property type="entry name" value="yfcH"/>
    <property type="match status" value="1"/>
</dbReference>
<reference evidence="4 5" key="1">
    <citation type="submission" date="2018-05" db="EMBL/GenBank/DDBJ databases">
        <title>Flavobacterium sp. MEBiC07310.</title>
        <authorList>
            <person name="Baek K."/>
        </authorList>
    </citation>
    <scope>NUCLEOTIDE SEQUENCE [LARGE SCALE GENOMIC DNA]</scope>
    <source>
        <strain evidence="4 5">MEBiC07310</strain>
    </source>
</reference>
<dbReference type="PANTHER" id="PTHR11092">
    <property type="entry name" value="SUGAR NUCLEOTIDE EPIMERASE RELATED"/>
    <property type="match status" value="1"/>
</dbReference>
<dbReference type="Proteomes" id="UP000245429">
    <property type="component" value="Chromosome"/>
</dbReference>
<protein>
    <submittedName>
        <fullName evidence="4">TIGR01777 family protein</fullName>
    </submittedName>
</protein>
<dbReference type="RefSeq" id="WP_109569718.1">
    <property type="nucleotide sequence ID" value="NZ_CP029463.1"/>
</dbReference>
<dbReference type="KEGG" id="fse:DI487_11170"/>
<dbReference type="Gene3D" id="3.40.50.720">
    <property type="entry name" value="NAD(P)-binding Rossmann-like Domain"/>
    <property type="match status" value="1"/>
</dbReference>
<dbReference type="Pfam" id="PF01370">
    <property type="entry name" value="Epimerase"/>
    <property type="match status" value="1"/>
</dbReference>
<sequence>MKVLITGATGLIGSELVKLLLQRGVKVNYLTSSKSKLIKEENYQGFYWNPDKGEIDLDAFEEVECLINLAGATVSKKWTPAYKQEIIESRVLSTRLLYQSLLKDSFDIKQIISASAIGVYPSSETTIYTEESNQIDNSFLGCVVAKWEDEVKNFAKLGIRVSFVRIGLVLAPDGGALTEMLKPIKLGLGATFGSGKQYQSWIHIKDLARIFSFIMDNELEGIYNGVSPYPVTNEVLVKSIAQTLDKPLFLPGIPKMAMKLLLGEMHELLYSSQHVSARKILDEGFQFKYSNLDKALQDILQ</sequence>
<evidence type="ECO:0000256" key="1">
    <source>
        <dbReference type="ARBA" id="ARBA00009353"/>
    </source>
</evidence>
<evidence type="ECO:0000313" key="5">
    <source>
        <dbReference type="Proteomes" id="UP000245429"/>
    </source>
</evidence>
<dbReference type="Pfam" id="PF08338">
    <property type="entry name" value="DUF1731"/>
    <property type="match status" value="1"/>
</dbReference>
<dbReference type="InterPro" id="IPR036291">
    <property type="entry name" value="NAD(P)-bd_dom_sf"/>
</dbReference>
<keyword evidence="5" id="KW-1185">Reference proteome</keyword>
<comment type="similarity">
    <text evidence="1">Belongs to the NAD(P)-dependent epimerase/dehydratase family. SDR39U1 subfamily.</text>
</comment>
<feature type="domain" description="DUF1731" evidence="3">
    <location>
        <begin position="253"/>
        <end position="299"/>
    </location>
</feature>
<dbReference type="InterPro" id="IPR010099">
    <property type="entry name" value="SDR39U1"/>
</dbReference>
<dbReference type="PANTHER" id="PTHR11092:SF0">
    <property type="entry name" value="EPIMERASE FAMILY PROTEIN SDR39U1"/>
    <property type="match status" value="1"/>
</dbReference>
<dbReference type="AlphaFoldDB" id="A0A2U8QW32"/>
<proteinExistence type="inferred from homology"/>
<evidence type="ECO:0000259" key="3">
    <source>
        <dbReference type="Pfam" id="PF08338"/>
    </source>
</evidence>